<gene>
    <name evidence="2" type="ORF">N825_04940</name>
</gene>
<sequence length="446" mass="46929">MDMVRIGCGAGFGGDRLEPAVKLLEEGGLDYLVLECLAERTIGLGQKRRMRDPEAGFDPLLERRLRPLLPLLKRHGTRIVTNMGSANPLAAGHRIVRLAEEAGIALTVAVVTGDDVLDILDPRVPSLETGRPLADHGRILSANAYLGADALMPALQSSADVVITGRVADPSLVVAPLAHHFGWDLGDSDRSGGDRIGQATVIGHLLECAGQITGGYFADPGRKDVAGLADLGFPFAEVGADGHCALGKLPGTGGTITVATVREQLLYEVTDPSGYITPDAIADFRNVRITATGQDRVEVTGGTARPRPDTLKVSVGYHAGFVGEGEISYAGANALARARLAGEILRDRLKPLFPDLAVECLGGEAYRHGFLDGQAPTVEYRLRLVGRAASGEIAGEIGREVEAMLTNGPAGGGGARKLVQETVGIVSTLVDRSRIRPQVTVLESAR</sequence>
<reference evidence="2 3" key="1">
    <citation type="submission" date="2013-08" db="EMBL/GenBank/DDBJ databases">
        <title>The genome sequence of Skermanella stibiiresistens.</title>
        <authorList>
            <person name="Zhu W."/>
            <person name="Wang G."/>
        </authorList>
    </citation>
    <scope>NUCLEOTIDE SEQUENCE [LARGE SCALE GENOMIC DNA]</scope>
    <source>
        <strain evidence="2 3">SB22</strain>
    </source>
</reference>
<feature type="domain" description="Acyclic terpene utilisation N-terminal" evidence="1">
    <location>
        <begin position="4"/>
        <end position="440"/>
    </location>
</feature>
<protein>
    <submittedName>
        <fullName evidence="2">ABC transporter substrate-binding protein</fullName>
    </submittedName>
</protein>
<evidence type="ECO:0000259" key="1">
    <source>
        <dbReference type="Pfam" id="PF07287"/>
    </source>
</evidence>
<dbReference type="PANTHER" id="PTHR47472">
    <property type="entry name" value="PROPIONYL-COA CARBOXYLASE"/>
    <property type="match status" value="1"/>
</dbReference>
<dbReference type="PATRIC" id="fig|1385369.3.peg.3212"/>
<keyword evidence="3" id="KW-1185">Reference proteome</keyword>
<comment type="caution">
    <text evidence="2">The sequence shown here is derived from an EMBL/GenBank/DDBJ whole genome shotgun (WGS) entry which is preliminary data.</text>
</comment>
<name>W9H1A6_9PROT</name>
<dbReference type="InterPro" id="IPR010839">
    <property type="entry name" value="AtuA_N"/>
</dbReference>
<evidence type="ECO:0000313" key="2">
    <source>
        <dbReference type="EMBL" id="EWY39844.1"/>
    </source>
</evidence>
<dbReference type="EMBL" id="AVFL01000010">
    <property type="protein sequence ID" value="EWY39844.1"/>
    <property type="molecule type" value="Genomic_DNA"/>
</dbReference>
<evidence type="ECO:0000313" key="3">
    <source>
        <dbReference type="Proteomes" id="UP000019486"/>
    </source>
</evidence>
<organism evidence="2 3">
    <name type="scientific">Skermanella stibiiresistens SB22</name>
    <dbReference type="NCBI Taxonomy" id="1385369"/>
    <lineage>
        <taxon>Bacteria</taxon>
        <taxon>Pseudomonadati</taxon>
        <taxon>Pseudomonadota</taxon>
        <taxon>Alphaproteobacteria</taxon>
        <taxon>Rhodospirillales</taxon>
        <taxon>Azospirillaceae</taxon>
        <taxon>Skermanella</taxon>
    </lineage>
</organism>
<dbReference type="AlphaFoldDB" id="W9H1A6"/>
<dbReference type="Proteomes" id="UP000019486">
    <property type="component" value="Unassembled WGS sequence"/>
</dbReference>
<proteinExistence type="predicted"/>
<accession>W9H1A6</accession>
<dbReference type="PANTHER" id="PTHR47472:SF1">
    <property type="entry name" value="DUF1446-DOMAIN-CONTAINING PROTEIN"/>
    <property type="match status" value="1"/>
</dbReference>
<dbReference type="STRING" id="1385369.N825_04940"/>
<dbReference type="Pfam" id="PF07287">
    <property type="entry name" value="AtuA"/>
    <property type="match status" value="1"/>
</dbReference>